<dbReference type="GO" id="GO:0090615">
    <property type="term" value="P:mitochondrial mRNA processing"/>
    <property type="evidence" value="ECO:0007669"/>
    <property type="project" value="TreeGrafter"/>
</dbReference>
<reference evidence="2" key="1">
    <citation type="journal article" date="2016" name="J. Eukaryot. Microbiol.">
        <title>The Chloroplast Genome of Euglena mutabilis-Cluster Arrangement, Intron Analysis, and Intrageneric Trends.</title>
        <authorList>
            <person name="Dabbagh N."/>
            <person name="Preisfeld A."/>
        </authorList>
    </citation>
    <scope>NUCLEOTIDE SEQUENCE</scope>
</reference>
<feature type="domain" description="Domain X" evidence="1">
    <location>
        <begin position="28"/>
        <end position="104"/>
    </location>
</feature>
<evidence type="ECO:0000313" key="2">
    <source>
        <dbReference type="EMBL" id="AMD08060.1"/>
    </source>
</evidence>
<sequence length="158" mass="18914">MNLFSLEKSSSKVSSLSCFEIFLSRDFIYRRLRSFGFIHKIKNRPVSNSKYLFLSDANIIKIFGFYATSFLNWFSCVLNISDIKYTIELLRQSCFLTLCRKHNKRKAWALDVFTSDLLIVENLCFSYLVFPRKSFILNFKRNFSFYHSQLFFNENFFL</sequence>
<gene>
    <name evidence="2" type="primary">ORF 159</name>
</gene>
<dbReference type="GO" id="GO:0006315">
    <property type="term" value="P:homing of group II introns"/>
    <property type="evidence" value="ECO:0007669"/>
    <property type="project" value="TreeGrafter"/>
</dbReference>
<dbReference type="GO" id="GO:0005739">
    <property type="term" value="C:mitochondrion"/>
    <property type="evidence" value="ECO:0007669"/>
    <property type="project" value="TreeGrafter"/>
</dbReference>
<evidence type="ECO:0000259" key="1">
    <source>
        <dbReference type="Pfam" id="PF01348"/>
    </source>
</evidence>
<protein>
    <submittedName>
        <fullName evidence="2">Maturase-like protein 2</fullName>
    </submittedName>
</protein>
<dbReference type="InterPro" id="IPR024937">
    <property type="entry name" value="Domain_X"/>
</dbReference>
<keyword evidence="2" id="KW-0934">Plastid</keyword>
<name>A0A1B0UL19_EUGMU</name>
<dbReference type="GO" id="GO:0003964">
    <property type="term" value="F:RNA-directed DNA polymerase activity"/>
    <property type="evidence" value="ECO:0007669"/>
    <property type="project" value="TreeGrafter"/>
</dbReference>
<proteinExistence type="predicted"/>
<accession>A0A1B0UL19</accession>
<dbReference type="EMBL" id="KT223519">
    <property type="protein sequence ID" value="AMD08060.1"/>
    <property type="molecule type" value="Genomic_DNA"/>
</dbReference>
<organism evidence="2">
    <name type="scientific">Euglena mutabilis</name>
    <dbReference type="NCBI Taxonomy" id="38275"/>
    <lineage>
        <taxon>Eukaryota</taxon>
        <taxon>Discoba</taxon>
        <taxon>Euglenozoa</taxon>
        <taxon>Euglenida</taxon>
        <taxon>Spirocuta</taxon>
        <taxon>Euglenophyceae</taxon>
        <taxon>Euglenales</taxon>
        <taxon>Euglenaceae</taxon>
        <taxon>Euglena</taxon>
    </lineage>
</organism>
<dbReference type="AlphaFoldDB" id="A0A1B0UL19"/>
<dbReference type="Pfam" id="PF01348">
    <property type="entry name" value="Intron_maturas2"/>
    <property type="match status" value="1"/>
</dbReference>
<keyword evidence="2" id="KW-0150">Chloroplast</keyword>
<dbReference type="PANTHER" id="PTHR33642">
    <property type="entry name" value="COX1/OXI3 INTRON 1 PROTEIN-RELATED"/>
    <property type="match status" value="1"/>
</dbReference>
<dbReference type="PANTHER" id="PTHR33642:SF4">
    <property type="entry name" value="COX1_OXI3 INTRON 1 PROTEIN-RELATED"/>
    <property type="match status" value="1"/>
</dbReference>
<geneLocation type="chloroplast" evidence="2"/>